<evidence type="ECO:0000313" key="3">
    <source>
        <dbReference type="Proteomes" id="UP000184016"/>
    </source>
</evidence>
<evidence type="ECO:0000256" key="1">
    <source>
        <dbReference type="SAM" id="Phobius"/>
    </source>
</evidence>
<accession>A0A1M6L5F4</accession>
<dbReference type="Proteomes" id="UP000184016">
    <property type="component" value="Unassembled WGS sequence"/>
</dbReference>
<gene>
    <name evidence="2" type="ORF">SAMN05443507_102105</name>
</gene>
<feature type="transmembrane region" description="Helical" evidence="1">
    <location>
        <begin position="5"/>
        <end position="21"/>
    </location>
</feature>
<dbReference type="AlphaFoldDB" id="A0A1M6L5F4"/>
<dbReference type="RefSeq" id="WP_165611920.1">
    <property type="nucleotide sequence ID" value="NZ_FRAF01000002.1"/>
</dbReference>
<evidence type="ECO:0000313" key="2">
    <source>
        <dbReference type="EMBL" id="SHJ66433.1"/>
    </source>
</evidence>
<keyword evidence="1" id="KW-0812">Transmembrane</keyword>
<name>A0A1M6L5F4_9BACL</name>
<protein>
    <submittedName>
        <fullName evidence="2">Uncharacterized protein</fullName>
    </submittedName>
</protein>
<keyword evidence="1" id="KW-1133">Transmembrane helix</keyword>
<keyword evidence="1" id="KW-0472">Membrane</keyword>
<proteinExistence type="predicted"/>
<dbReference type="EMBL" id="FRAF01000002">
    <property type="protein sequence ID" value="SHJ66433.1"/>
    <property type="molecule type" value="Genomic_DNA"/>
</dbReference>
<sequence>MRRFFEILFVIAIIVVGYYTFRPQPAFPYNASNGYLSVQSVANQVSSAP</sequence>
<organism evidence="2 3">
    <name type="scientific">Alicyclobacillus tolerans</name>
    <dbReference type="NCBI Taxonomy" id="90970"/>
    <lineage>
        <taxon>Bacteria</taxon>
        <taxon>Bacillati</taxon>
        <taxon>Bacillota</taxon>
        <taxon>Bacilli</taxon>
        <taxon>Bacillales</taxon>
        <taxon>Alicyclobacillaceae</taxon>
        <taxon>Alicyclobacillus</taxon>
    </lineage>
</organism>
<reference evidence="3" key="1">
    <citation type="submission" date="2016-11" db="EMBL/GenBank/DDBJ databases">
        <authorList>
            <person name="Varghese N."/>
            <person name="Submissions S."/>
        </authorList>
    </citation>
    <scope>NUCLEOTIDE SEQUENCE [LARGE SCALE GENOMIC DNA]</scope>
    <source>
        <strain evidence="3">USBA-503</strain>
    </source>
</reference>
<keyword evidence="3" id="KW-1185">Reference proteome</keyword>
<dbReference type="STRING" id="1830138.SAMN05443507_102105"/>